<feature type="region of interest" description="Disordered" evidence="5">
    <location>
        <begin position="466"/>
        <end position="578"/>
    </location>
</feature>
<dbReference type="SMART" id="SM00243">
    <property type="entry name" value="GAS2"/>
    <property type="match status" value="1"/>
</dbReference>
<comment type="similarity">
    <text evidence="4">Belongs to the GAS2 family.</text>
</comment>
<feature type="region of interest" description="Disordered" evidence="5">
    <location>
        <begin position="643"/>
        <end position="734"/>
    </location>
</feature>
<dbReference type="GO" id="GO:0001578">
    <property type="term" value="P:microtubule bundle formation"/>
    <property type="evidence" value="ECO:0007669"/>
    <property type="project" value="TreeGrafter"/>
</dbReference>
<dbReference type="GO" id="GO:1904825">
    <property type="term" value="P:protein localization to microtubule plus-end"/>
    <property type="evidence" value="ECO:0007669"/>
    <property type="project" value="TreeGrafter"/>
</dbReference>
<dbReference type="PANTHER" id="PTHR46756">
    <property type="entry name" value="TRANSGELIN"/>
    <property type="match status" value="1"/>
</dbReference>
<feature type="region of interest" description="Disordered" evidence="5">
    <location>
        <begin position="848"/>
        <end position="871"/>
    </location>
</feature>
<feature type="compositionally biased region" description="Polar residues" evidence="5">
    <location>
        <begin position="333"/>
        <end position="356"/>
    </location>
</feature>
<feature type="compositionally biased region" description="Polar residues" evidence="5">
    <location>
        <begin position="684"/>
        <end position="713"/>
    </location>
</feature>
<evidence type="ECO:0000259" key="7">
    <source>
        <dbReference type="PROSITE" id="PS51460"/>
    </source>
</evidence>
<dbReference type="AlphaFoldDB" id="A0A8J2WQC3"/>
<proteinExistence type="inferred from homology"/>
<dbReference type="GO" id="GO:0035371">
    <property type="term" value="C:microtubule plus-end"/>
    <property type="evidence" value="ECO:0007669"/>
    <property type="project" value="TreeGrafter"/>
</dbReference>
<evidence type="ECO:0000256" key="2">
    <source>
        <dbReference type="ARBA" id="ARBA00022490"/>
    </source>
</evidence>
<feature type="compositionally biased region" description="Polar residues" evidence="5">
    <location>
        <begin position="466"/>
        <end position="508"/>
    </location>
</feature>
<dbReference type="EMBL" id="CAKKLH010000316">
    <property type="protein sequence ID" value="CAH0111742.1"/>
    <property type="molecule type" value="Genomic_DNA"/>
</dbReference>
<dbReference type="CDD" id="cd21268">
    <property type="entry name" value="CH_GAS2L1_2"/>
    <property type="match status" value="1"/>
</dbReference>
<dbReference type="SMART" id="SM00033">
    <property type="entry name" value="CH"/>
    <property type="match status" value="1"/>
</dbReference>
<evidence type="ECO:0000259" key="6">
    <source>
        <dbReference type="PROSITE" id="PS50021"/>
    </source>
</evidence>
<accession>A0A8J2WQC3</accession>
<feature type="region of interest" description="Disordered" evidence="5">
    <location>
        <begin position="309"/>
        <end position="402"/>
    </location>
</feature>
<dbReference type="OrthoDB" id="206130at2759"/>
<dbReference type="GO" id="GO:0008093">
    <property type="term" value="F:cytoskeletal anchor activity"/>
    <property type="evidence" value="ECO:0007669"/>
    <property type="project" value="TreeGrafter"/>
</dbReference>
<feature type="domain" description="Calponin-homology (CH)" evidence="6">
    <location>
        <begin position="39"/>
        <end position="175"/>
    </location>
</feature>
<dbReference type="PROSITE" id="PS51460">
    <property type="entry name" value="GAR"/>
    <property type="match status" value="1"/>
</dbReference>
<evidence type="ECO:0000313" key="9">
    <source>
        <dbReference type="Proteomes" id="UP000789390"/>
    </source>
</evidence>
<feature type="compositionally biased region" description="Polar residues" evidence="5">
    <location>
        <begin position="371"/>
        <end position="381"/>
    </location>
</feature>
<dbReference type="PROSITE" id="PS50021">
    <property type="entry name" value="CH"/>
    <property type="match status" value="1"/>
</dbReference>
<dbReference type="Pfam" id="PF00307">
    <property type="entry name" value="CH"/>
    <property type="match status" value="1"/>
</dbReference>
<comment type="subcellular location">
    <subcellularLocation>
        <location evidence="1">Cytoplasm</location>
        <location evidence="1">Cytoskeleton</location>
    </subcellularLocation>
</comment>
<evidence type="ECO:0000256" key="4">
    <source>
        <dbReference type="ARBA" id="ARBA00038441"/>
    </source>
</evidence>
<dbReference type="PANTHER" id="PTHR46756:SF18">
    <property type="entry name" value="GAS2-LIKE PROTEIN PICKLED EGGS"/>
    <property type="match status" value="1"/>
</dbReference>
<feature type="domain" description="GAR" evidence="7">
    <location>
        <begin position="227"/>
        <end position="299"/>
    </location>
</feature>
<dbReference type="GO" id="GO:0051764">
    <property type="term" value="P:actin crosslink formation"/>
    <property type="evidence" value="ECO:0007669"/>
    <property type="project" value="TreeGrafter"/>
</dbReference>
<dbReference type="Pfam" id="PF02187">
    <property type="entry name" value="GAS2"/>
    <property type="match status" value="1"/>
</dbReference>
<sequence length="916" mass="102470">MSRLECIAVEADGVCEGQEVVLMEPRPFRPFKSSEEYLVAMKEDLAEWLHRLYHPQLNIDFDNFMDVLEDGVALCKHANNVRRTAMAYKEKLEQQDSQRRRKFSTHLDIPDRDVLFRSEVKPKSFFARDNVHNFIQWCRLLGIYECLLFETDDLVLRKNEKSFILCLLEVARRGANFGMPAPVLVQFEKEIDREIAKEGNLENGNDYDEEEDMELIEYGPQAQIVTNDLRSLDEMVRDLVENCSCPTQFPMIRVSEGKYRIGDTKMLIFVRVLRNHVMVRVGGGWDTLSHYLEKHDPCRCRAGHRTPITSKLSVSQNSRGTTQMEVSYERGTSPPNSRRSSGASVTGTTLSRKNSVTGTTTTTTLPYSPACDSSTEASTPNRFHARHRSPSPSIRHYSSGALGGSPIFQRSGSARYSANNSYNYGQTSPAYQQENHKVVSSSHGNADCAEPADECLPAKRIWSPSYRRTTSASNTQQSKLSRLQDDQFGTKSSRTKVTSINNTDSSSEISDEGYRTGVGAGDVKSEELDERPDSSCTQVSQSSSLESGVSSAGPLDDSDPATSNYKQEKQENKYNYSKIPLLGSLRNMGKRANSNYSTESISSLSRKSSLELDCRSPVHSSTASPNLTNLGFRREVFGRHSLRTRSSTNDGDKLTVRTNIDFGEPMSGSKNTFTWSGRNRRQRPSIQTESTFIKNRTNPVHSPGSSYRSRSVNSAASREHSRASSTSPSSRRRNVFVASSGYGAPTSPEIKLIPNLKSQKPLYHSKQPTPTSPLQSDPSKISPLLRNMLKDVELDNDASILKKMEEIVNQYKARVESILAAEGKTLNEDYTAASPSAPAIPCIKINDQRNEEPNQQKAKNGTSKLSRRNSLDSSLSHLPARMFVSPRKDLASQSPSKIPMPRFYRPKEDIRNPCLV</sequence>
<dbReference type="GO" id="GO:0001725">
    <property type="term" value="C:stress fiber"/>
    <property type="evidence" value="ECO:0007669"/>
    <property type="project" value="TreeGrafter"/>
</dbReference>
<dbReference type="InterPro" id="IPR036534">
    <property type="entry name" value="GAR_dom_sf"/>
</dbReference>
<evidence type="ECO:0000313" key="8">
    <source>
        <dbReference type="EMBL" id="CAH0111742.1"/>
    </source>
</evidence>
<protein>
    <recommendedName>
        <fullName evidence="10">GAS2-like protein pickled eggs</fullName>
    </recommendedName>
</protein>
<dbReference type="InterPro" id="IPR003108">
    <property type="entry name" value="GAR_dom"/>
</dbReference>
<evidence type="ECO:0000256" key="3">
    <source>
        <dbReference type="ARBA" id="ARBA00023212"/>
    </source>
</evidence>
<evidence type="ECO:0000256" key="5">
    <source>
        <dbReference type="SAM" id="MobiDB-lite"/>
    </source>
</evidence>
<reference evidence="8" key="1">
    <citation type="submission" date="2021-11" db="EMBL/GenBank/DDBJ databases">
        <authorList>
            <person name="Schell T."/>
        </authorList>
    </citation>
    <scope>NUCLEOTIDE SEQUENCE</scope>
    <source>
        <strain evidence="8">M5</strain>
    </source>
</reference>
<feature type="compositionally biased region" description="Polar residues" evidence="5">
    <location>
        <begin position="766"/>
        <end position="779"/>
    </location>
</feature>
<dbReference type="Gene3D" id="1.10.418.10">
    <property type="entry name" value="Calponin-like domain"/>
    <property type="match status" value="1"/>
</dbReference>
<name>A0A8J2WQC3_9CRUS</name>
<feature type="compositionally biased region" description="Polar residues" evidence="5">
    <location>
        <begin position="668"/>
        <end position="677"/>
    </location>
</feature>
<feature type="compositionally biased region" description="Polar residues" evidence="5">
    <location>
        <begin position="309"/>
        <end position="325"/>
    </location>
</feature>
<comment type="caution">
    <text evidence="8">The sequence shown here is derived from an EMBL/GenBank/DDBJ whole genome shotgun (WGS) entry which is preliminary data.</text>
</comment>
<keyword evidence="2" id="KW-0963">Cytoplasm</keyword>
<dbReference type="GO" id="GO:0005884">
    <property type="term" value="C:actin filament"/>
    <property type="evidence" value="ECO:0007669"/>
    <property type="project" value="TreeGrafter"/>
</dbReference>
<organism evidence="8 9">
    <name type="scientific">Daphnia galeata</name>
    <dbReference type="NCBI Taxonomy" id="27404"/>
    <lineage>
        <taxon>Eukaryota</taxon>
        <taxon>Metazoa</taxon>
        <taxon>Ecdysozoa</taxon>
        <taxon>Arthropoda</taxon>
        <taxon>Crustacea</taxon>
        <taxon>Branchiopoda</taxon>
        <taxon>Diplostraca</taxon>
        <taxon>Cladocera</taxon>
        <taxon>Anomopoda</taxon>
        <taxon>Daphniidae</taxon>
        <taxon>Daphnia</taxon>
    </lineage>
</organism>
<dbReference type="GO" id="GO:0031110">
    <property type="term" value="P:regulation of microtubule polymerization or depolymerization"/>
    <property type="evidence" value="ECO:0007669"/>
    <property type="project" value="TreeGrafter"/>
</dbReference>
<dbReference type="Proteomes" id="UP000789390">
    <property type="component" value="Unassembled WGS sequence"/>
</dbReference>
<dbReference type="Gene3D" id="3.30.920.20">
    <property type="entry name" value="Gas2-like domain"/>
    <property type="match status" value="1"/>
</dbReference>
<dbReference type="InterPro" id="IPR001715">
    <property type="entry name" value="CH_dom"/>
</dbReference>
<dbReference type="InterPro" id="IPR036872">
    <property type="entry name" value="CH_dom_sf"/>
</dbReference>
<dbReference type="SUPFAM" id="SSF47576">
    <property type="entry name" value="Calponin-homology domain, CH-domain"/>
    <property type="match status" value="1"/>
</dbReference>
<feature type="region of interest" description="Disordered" evidence="5">
    <location>
        <begin position="883"/>
        <end position="916"/>
    </location>
</feature>
<dbReference type="GO" id="GO:0051015">
    <property type="term" value="F:actin filament binding"/>
    <property type="evidence" value="ECO:0007669"/>
    <property type="project" value="TreeGrafter"/>
</dbReference>
<feature type="region of interest" description="Disordered" evidence="5">
    <location>
        <begin position="761"/>
        <end position="780"/>
    </location>
</feature>
<keyword evidence="3" id="KW-0206">Cytoskeleton</keyword>
<evidence type="ECO:0008006" key="10">
    <source>
        <dbReference type="Google" id="ProtNLM"/>
    </source>
</evidence>
<gene>
    <name evidence="8" type="ORF">DGAL_LOCUS15396</name>
</gene>
<evidence type="ECO:0000256" key="1">
    <source>
        <dbReference type="ARBA" id="ARBA00004245"/>
    </source>
</evidence>
<dbReference type="GO" id="GO:0005737">
    <property type="term" value="C:cytoplasm"/>
    <property type="evidence" value="ECO:0007669"/>
    <property type="project" value="TreeGrafter"/>
</dbReference>
<dbReference type="SUPFAM" id="SSF143575">
    <property type="entry name" value="GAS2 domain-like"/>
    <property type="match status" value="1"/>
</dbReference>
<feature type="compositionally biased region" description="Basic and acidic residues" evidence="5">
    <location>
        <begin position="905"/>
        <end position="916"/>
    </location>
</feature>
<dbReference type="GO" id="GO:0008017">
    <property type="term" value="F:microtubule binding"/>
    <property type="evidence" value="ECO:0007669"/>
    <property type="project" value="InterPro"/>
</dbReference>
<feature type="compositionally biased region" description="Low complexity" evidence="5">
    <location>
        <begin position="534"/>
        <end position="551"/>
    </location>
</feature>
<keyword evidence="9" id="KW-1185">Reference proteome</keyword>